<dbReference type="InterPro" id="IPR009780">
    <property type="entry name" value="DUF1344"/>
</dbReference>
<evidence type="ECO:0000313" key="3">
    <source>
        <dbReference type="Proteomes" id="UP000219465"/>
    </source>
</evidence>
<dbReference type="Pfam" id="PF07076">
    <property type="entry name" value="DUF1344"/>
    <property type="match status" value="1"/>
</dbReference>
<sequence>MKKIVAIAFASAAMLSTAFAGEIEGVVKNFDAAANTVELESGEVYTVAAGVEVEGVEAGKTVMIMFNDGTTEATEIAIVE</sequence>
<dbReference type="EMBL" id="OCPC01000001">
    <property type="protein sequence ID" value="SOE13920.1"/>
    <property type="molecule type" value="Genomic_DNA"/>
</dbReference>
<feature type="chain" id="PRO_5012289994" evidence="1">
    <location>
        <begin position="21"/>
        <end position="80"/>
    </location>
</feature>
<dbReference type="AlphaFoldDB" id="A0A286I1D3"/>
<gene>
    <name evidence="2" type="ORF">SAMN05877838_0958</name>
</gene>
<keyword evidence="1" id="KW-0732">Signal</keyword>
<feature type="signal peptide" evidence="1">
    <location>
        <begin position="1"/>
        <end position="20"/>
    </location>
</feature>
<reference evidence="3" key="1">
    <citation type="submission" date="2017-08" db="EMBL/GenBank/DDBJ databases">
        <authorList>
            <person name="Varghese N."/>
            <person name="Submissions S."/>
        </authorList>
    </citation>
    <scope>NUCLEOTIDE SEQUENCE [LARGE SCALE GENOMIC DNA]</scope>
    <source>
        <strain evidence="3">KCTC 23107</strain>
    </source>
</reference>
<name>A0A286I1D3_9HYPH</name>
<proteinExistence type="predicted"/>
<evidence type="ECO:0000256" key="1">
    <source>
        <dbReference type="SAM" id="SignalP"/>
    </source>
</evidence>
<dbReference type="Proteomes" id="UP000219465">
    <property type="component" value="Unassembled WGS sequence"/>
</dbReference>
<accession>A0A286I1D3</accession>
<dbReference type="RefSeq" id="WP_179758952.1">
    <property type="nucleotide sequence ID" value="NZ_OCPC01000001.1"/>
</dbReference>
<protein>
    <submittedName>
        <fullName evidence="2">Uncharacterized protein DUF1344</fullName>
    </submittedName>
</protein>
<evidence type="ECO:0000313" key="2">
    <source>
        <dbReference type="EMBL" id="SOE13920.1"/>
    </source>
</evidence>
<keyword evidence="3" id="KW-1185">Reference proteome</keyword>
<organism evidence="2 3">
    <name type="scientific">Hoeflea halophila</name>
    <dbReference type="NCBI Taxonomy" id="714899"/>
    <lineage>
        <taxon>Bacteria</taxon>
        <taxon>Pseudomonadati</taxon>
        <taxon>Pseudomonadota</taxon>
        <taxon>Alphaproteobacteria</taxon>
        <taxon>Hyphomicrobiales</taxon>
        <taxon>Rhizobiaceae</taxon>
        <taxon>Hoeflea</taxon>
    </lineage>
</organism>